<name>A0ABC9WDH0_GRUJA</name>
<reference evidence="2 3" key="1">
    <citation type="submission" date="2024-06" db="EMBL/GenBank/DDBJ databases">
        <title>The draft genome of Grus japonensis, version 3.</title>
        <authorList>
            <person name="Nabeshima K."/>
            <person name="Suzuki S."/>
            <person name="Onuma M."/>
        </authorList>
    </citation>
    <scope>NUCLEOTIDE SEQUENCE [LARGE SCALE GENOMIC DNA]</scope>
    <source>
        <strain evidence="2 3">451A</strain>
    </source>
</reference>
<evidence type="ECO:0000313" key="2">
    <source>
        <dbReference type="EMBL" id="GAB0183276.1"/>
    </source>
</evidence>
<evidence type="ECO:0000256" key="1">
    <source>
        <dbReference type="SAM" id="Phobius"/>
    </source>
</evidence>
<evidence type="ECO:0000313" key="3">
    <source>
        <dbReference type="Proteomes" id="UP001623348"/>
    </source>
</evidence>
<dbReference type="GO" id="GO:0005524">
    <property type="term" value="F:ATP binding"/>
    <property type="evidence" value="ECO:0007669"/>
    <property type="project" value="UniProtKB-KW"/>
</dbReference>
<proteinExistence type="predicted"/>
<keyword evidence="2" id="KW-0067">ATP-binding</keyword>
<dbReference type="EMBL" id="BAAFJT010000002">
    <property type="protein sequence ID" value="GAB0183276.1"/>
    <property type="molecule type" value="Genomic_DNA"/>
</dbReference>
<keyword evidence="1" id="KW-0472">Membrane</keyword>
<keyword evidence="1" id="KW-1133">Transmembrane helix</keyword>
<organism evidence="2 3">
    <name type="scientific">Grus japonensis</name>
    <name type="common">Japanese crane</name>
    <name type="synonym">Red-crowned crane</name>
    <dbReference type="NCBI Taxonomy" id="30415"/>
    <lineage>
        <taxon>Eukaryota</taxon>
        <taxon>Metazoa</taxon>
        <taxon>Chordata</taxon>
        <taxon>Craniata</taxon>
        <taxon>Vertebrata</taxon>
        <taxon>Euteleostomi</taxon>
        <taxon>Archelosauria</taxon>
        <taxon>Archosauria</taxon>
        <taxon>Dinosauria</taxon>
        <taxon>Saurischia</taxon>
        <taxon>Theropoda</taxon>
        <taxon>Coelurosauria</taxon>
        <taxon>Aves</taxon>
        <taxon>Neognathae</taxon>
        <taxon>Neoaves</taxon>
        <taxon>Gruiformes</taxon>
        <taxon>Gruidae</taxon>
        <taxon>Grus</taxon>
    </lineage>
</organism>
<feature type="transmembrane region" description="Helical" evidence="1">
    <location>
        <begin position="1223"/>
        <end position="1243"/>
    </location>
</feature>
<dbReference type="Proteomes" id="UP001623348">
    <property type="component" value="Unassembled WGS sequence"/>
</dbReference>
<accession>A0ABC9WDH0</accession>
<keyword evidence="2" id="KW-0547">Nucleotide-binding</keyword>
<dbReference type="PANTHER" id="PTHR19229:SF113">
    <property type="entry name" value="ATP-BINDING CASSETTE SUB-FAMILY A MEMBER 13"/>
    <property type="match status" value="1"/>
</dbReference>
<dbReference type="InterPro" id="IPR026082">
    <property type="entry name" value="ABCA"/>
</dbReference>
<keyword evidence="3" id="KW-1185">Reference proteome</keyword>
<sequence length="1306" mass="149220">MFLNPFRQVQLSSVELLAEIQTLLKNKAFEIQENSSSYLDIEIKPFLHEKNTSLLMEFFQYVISTLESDLQGERKTFLQKLIETAALNIELVRKTLKFFKASSFTDFPLRDDKEFLKHIVALVQNMRNMDVEFLISQFKQVQRSLDNFFKNIKPLYTENSELGMLIDWWDAFENNSCDWNLTGLWQIMRLFEQDELYNVEEMFHLLLDVISLTERLAHGNITEALTEVYAFILTQEAKMPMFTEEEFSNQVESLLMLLETLTDMSDEPAEASVCFYAAFCWTVTTVTPQRDPTFNPCDFVHINSTLSYNAVIKVIKELKLITLVDGSSCTMEDFQMDITRNLTCFFHEVKEWNSILLKFSELHHVNGSILKELLDFWNELSLYAVPLQVNNTYSINCSSTPKRKVALQIVEILSDMPVAEMEMAKGVLEQLDDLYGGVNWNRHSRTSLIKTVLANANNMTSEVSGVLGAEAVLSFLSVIQPLMTLSSVGNQTYSVLMILSTLNGNNNISDNFENFWFPIVTSIEDLLVNFNVKHFLAVIDQEFQLLRLATGQSSSMAFDVLIQQFNTSSVDAMLRNFEDIQAIANSILCECNNKNYSKIMHGLILLAANENSSNDLLLVVKDIIDFLELFQNKSKEDYTGILFVDGHLSREKLNNTHTANSVLLNSLLHIIADLAVIEEALHTNKIELQIVDFIDSFFDNTQYREVSTQSQNRTLEIMQEILQTIFQSTTEHDRNKITFLLKDLYEDIMAEMRASKICKILQKHLYPASVLLLQKLQFTVLNVLKIFSDVKVKECVQNLTQLRLDIGSSVNISEETLSTILEASISHSKIKIPSEIGNVLNMLLDVVSSISSLLNKAHHVMENLPVFLQGIKNIGVLDSSALQQFLQGGQFRSSAAGSLESVIKAVCKEESSFFSNANLFINMPRIMGISEDNMAKYGIPEDSTPFCLKLYQEILQSSNGALLWTFLKPLLHGKILYNSNINMIDLVMEKANFTFGFVDNLKTYSETWLRMSEVFKTSGNVLTVSRLQEALQSNFIKHFIESNLDIDMEKLFKKMQVYETMMNKMLNSSASKQIDLLSQLVVNISSCVLLDRFQPFESVEKLEEKAHELMQQNNFLASIIFDTPKNKTQDSSNLLPRHISYTIRTSVLYSMRTDLIKNPAWKSHPQKLPADGFKYNHIFIPLQDMIERGIISAQAGTDASEPAIQVQAMPYPCHTSDLFLNNIGFFFPLMMMLTWMVSVAGMVRKLVYEREINLEEIINEDVKQDQTQYWPLGYTASYWLSTRRRATDHHPLGLAIQPVCSPPHQD</sequence>
<gene>
    <name evidence="2" type="ORF">GRJ2_000792900</name>
</gene>
<keyword evidence="1" id="KW-0812">Transmembrane</keyword>
<comment type="caution">
    <text evidence="2">The sequence shown here is derived from an EMBL/GenBank/DDBJ whole genome shotgun (WGS) entry which is preliminary data.</text>
</comment>
<dbReference type="PANTHER" id="PTHR19229">
    <property type="entry name" value="ATP-BINDING CASSETTE TRANSPORTER SUBFAMILY A ABCA"/>
    <property type="match status" value="1"/>
</dbReference>
<protein>
    <submittedName>
        <fullName evidence="2">ATP-binding cassette sub-family A member 13</fullName>
    </submittedName>
</protein>